<sequence>MAKVKEGLKTKRPAEVYRDADALHGPRNKQQVYNASCRLNKESLPAGRQHSTNFADQVSAVEGMQDNMPFIRRVIKLPSKPPTIICYTLDQVSDMVRFCDPALSCQSTVLGVDKTFNLGPLHVTPTVFKNLSVTKRSDGDHPIFPGPTFIHGSSDTEMYNEFFRHLAGLFPASATPVLGSDEEGAIRRAAQQAFPRSLRLVCTKHVKDNFNNFLKDQGMRKQERKALKGEVFGDDGVLKNSRSTQEMNDGLRHLAARYPPNGTAPNPIKKRVEKLIHPLEDNFRALDKPGLLMQHFLWTNNNSESFNHVLKQETSWKSCQLPRLVSILHDVVVEKYREVERCFLGLGEYQLAEEYKTFNLRRDDWLSKSAAQRSKHFKRFMSTSTNPGRVTSTDGKTTARAPAHKGRKPGQRKRPRADRTTRR</sequence>
<dbReference type="Proteomes" id="UP001374579">
    <property type="component" value="Unassembled WGS sequence"/>
</dbReference>
<protein>
    <recommendedName>
        <fullName evidence="4">MULE transposase domain-containing protein</fullName>
    </recommendedName>
</protein>
<evidence type="ECO:0000256" key="1">
    <source>
        <dbReference type="SAM" id="MobiDB-lite"/>
    </source>
</evidence>
<proteinExistence type="predicted"/>
<keyword evidence="3" id="KW-1185">Reference proteome</keyword>
<gene>
    <name evidence="2" type="ORF">V1264_008066</name>
</gene>
<dbReference type="EMBL" id="JBAMIC010000021">
    <property type="protein sequence ID" value="KAK7092302.1"/>
    <property type="molecule type" value="Genomic_DNA"/>
</dbReference>
<accession>A0AAN9ASH3</accession>
<evidence type="ECO:0008006" key="4">
    <source>
        <dbReference type="Google" id="ProtNLM"/>
    </source>
</evidence>
<dbReference type="AlphaFoldDB" id="A0AAN9ASH3"/>
<reference evidence="2 3" key="1">
    <citation type="submission" date="2024-02" db="EMBL/GenBank/DDBJ databases">
        <title>Chromosome-scale genome assembly of the rough periwinkle Littorina saxatilis.</title>
        <authorList>
            <person name="De Jode A."/>
            <person name="Faria R."/>
            <person name="Formenti G."/>
            <person name="Sims Y."/>
            <person name="Smith T.P."/>
            <person name="Tracey A."/>
            <person name="Wood J.M.D."/>
            <person name="Zagrodzka Z.B."/>
            <person name="Johannesson K."/>
            <person name="Butlin R.K."/>
            <person name="Leder E.H."/>
        </authorList>
    </citation>
    <scope>NUCLEOTIDE SEQUENCE [LARGE SCALE GENOMIC DNA]</scope>
    <source>
        <strain evidence="2">Snail1</strain>
        <tissue evidence="2">Muscle</tissue>
    </source>
</reference>
<feature type="region of interest" description="Disordered" evidence="1">
    <location>
        <begin position="377"/>
        <end position="423"/>
    </location>
</feature>
<name>A0AAN9ASH3_9CAEN</name>
<evidence type="ECO:0000313" key="2">
    <source>
        <dbReference type="EMBL" id="KAK7092302.1"/>
    </source>
</evidence>
<evidence type="ECO:0000313" key="3">
    <source>
        <dbReference type="Proteomes" id="UP001374579"/>
    </source>
</evidence>
<feature type="compositionally biased region" description="Basic residues" evidence="1">
    <location>
        <begin position="402"/>
        <end position="416"/>
    </location>
</feature>
<organism evidence="2 3">
    <name type="scientific">Littorina saxatilis</name>
    <dbReference type="NCBI Taxonomy" id="31220"/>
    <lineage>
        <taxon>Eukaryota</taxon>
        <taxon>Metazoa</taxon>
        <taxon>Spiralia</taxon>
        <taxon>Lophotrochozoa</taxon>
        <taxon>Mollusca</taxon>
        <taxon>Gastropoda</taxon>
        <taxon>Caenogastropoda</taxon>
        <taxon>Littorinimorpha</taxon>
        <taxon>Littorinoidea</taxon>
        <taxon>Littorinidae</taxon>
        <taxon>Littorina</taxon>
    </lineage>
</organism>
<feature type="compositionally biased region" description="Polar residues" evidence="1">
    <location>
        <begin position="381"/>
        <end position="396"/>
    </location>
</feature>
<comment type="caution">
    <text evidence="2">The sequence shown here is derived from an EMBL/GenBank/DDBJ whole genome shotgun (WGS) entry which is preliminary data.</text>
</comment>